<dbReference type="PANTHER" id="PTHR45762">
    <property type="entry name" value="ZINC FINGER RNA-BINDING PROTEIN"/>
    <property type="match status" value="1"/>
</dbReference>
<dbReference type="InterPro" id="IPR003604">
    <property type="entry name" value="Matrin/U1-like-C_Znf_C2H2"/>
</dbReference>
<dbReference type="Proteomes" id="UP000694843">
    <property type="component" value="Unplaced"/>
</dbReference>
<gene>
    <name evidence="5 6 7" type="primary">LOC108665239</name>
</gene>
<dbReference type="OrthoDB" id="5877502at2759"/>
<dbReference type="InterPro" id="IPR036236">
    <property type="entry name" value="Znf_C2H2_sf"/>
</dbReference>
<evidence type="ECO:0000313" key="6">
    <source>
        <dbReference type="RefSeq" id="XP_047738955.1"/>
    </source>
</evidence>
<feature type="region of interest" description="Disordered" evidence="2">
    <location>
        <begin position="301"/>
        <end position="341"/>
    </location>
</feature>
<dbReference type="GO" id="GO:0003676">
    <property type="term" value="F:nucleic acid binding"/>
    <property type="evidence" value="ECO:0007669"/>
    <property type="project" value="InterPro"/>
</dbReference>
<dbReference type="KEGG" id="hazt:108665239"/>
<keyword evidence="1" id="KW-0862">Zinc</keyword>
<evidence type="ECO:0000313" key="5">
    <source>
        <dbReference type="RefSeq" id="XP_018007464.1"/>
    </source>
</evidence>
<feature type="compositionally biased region" description="Low complexity" evidence="2">
    <location>
        <begin position="148"/>
        <end position="158"/>
    </location>
</feature>
<feature type="region of interest" description="Disordered" evidence="2">
    <location>
        <begin position="147"/>
        <end position="177"/>
    </location>
</feature>
<dbReference type="PROSITE" id="PS50157">
    <property type="entry name" value="ZINC_FINGER_C2H2_2"/>
    <property type="match status" value="1"/>
</dbReference>
<organism evidence="4 5">
    <name type="scientific">Hyalella azteca</name>
    <name type="common">Amphipod</name>
    <dbReference type="NCBI Taxonomy" id="294128"/>
    <lineage>
        <taxon>Eukaryota</taxon>
        <taxon>Metazoa</taxon>
        <taxon>Ecdysozoa</taxon>
        <taxon>Arthropoda</taxon>
        <taxon>Crustacea</taxon>
        <taxon>Multicrustacea</taxon>
        <taxon>Malacostraca</taxon>
        <taxon>Eumalacostraca</taxon>
        <taxon>Peracarida</taxon>
        <taxon>Amphipoda</taxon>
        <taxon>Senticaudata</taxon>
        <taxon>Talitrida</taxon>
        <taxon>Talitroidea</taxon>
        <taxon>Hyalellidae</taxon>
        <taxon>Hyalella</taxon>
    </lineage>
</organism>
<dbReference type="SMART" id="SM00355">
    <property type="entry name" value="ZnF_C2H2"/>
    <property type="match status" value="2"/>
</dbReference>
<evidence type="ECO:0000313" key="7">
    <source>
        <dbReference type="RefSeq" id="XP_047738956.1"/>
    </source>
</evidence>
<dbReference type="Pfam" id="PF12874">
    <property type="entry name" value="zf-met"/>
    <property type="match status" value="2"/>
</dbReference>
<dbReference type="AlphaFoldDB" id="A0A8B7N2M3"/>
<dbReference type="RefSeq" id="XP_018007464.1">
    <property type="nucleotide sequence ID" value="XM_018151975.2"/>
</dbReference>
<keyword evidence="1" id="KW-0479">Metal-binding</keyword>
<evidence type="ECO:0000256" key="2">
    <source>
        <dbReference type="SAM" id="MobiDB-lite"/>
    </source>
</evidence>
<protein>
    <submittedName>
        <fullName evidence="5 6">Zinc finger RNA-binding protein</fullName>
    </submittedName>
</protein>
<dbReference type="RefSeq" id="XP_047738956.1">
    <property type="nucleotide sequence ID" value="XM_047883000.1"/>
</dbReference>
<name>A0A8B7N2M3_HYAAZ</name>
<evidence type="ECO:0000313" key="4">
    <source>
        <dbReference type="Proteomes" id="UP000694843"/>
    </source>
</evidence>
<sequence length="420" mass="46749">MPVAVMACSNPGQTIKKCHQYDHNKNRTAIQSQQLRYCNFCKSSCNGPPLQLYFSDICNISGNGPRPLPHSCDVFEIDYDVRDLQQFYREPLAEQRCNREEAGPVPQRWRAPLRCELCAVTCSGPGPYNQHLRGAKHQKALILHGILGDHSSPHDPSGSGDGTTSRRKGGGGGGSVTITATEVASVKPQQTTPAATSAAVTADGNACQTYLAGNKHGVSRLSDCGITYFTAPNARTCWADKPKLHCELCAVTFSRPAHFEKHLRGAKHQKALNNIFADLRYIKKIIDMQVAVLIQEVGAGSTGKRQGAPRTAAKSKKKNPKKNKKKSKSKKTSADKKNQELLEDMEFDMETELLEMEYSEQLEYEDVLEADSMMAYDSIMEMQDRFLLHREHRSYKHEKKITRMQCISAPKTPLFARDSC</sequence>
<accession>A0A8B7N2M3</accession>
<dbReference type="SUPFAM" id="SSF57667">
    <property type="entry name" value="beta-beta-alpha zinc fingers"/>
    <property type="match status" value="2"/>
</dbReference>
<keyword evidence="1" id="KW-0863">Zinc-finger</keyword>
<dbReference type="InterPro" id="IPR013087">
    <property type="entry name" value="Znf_C2H2_type"/>
</dbReference>
<dbReference type="RefSeq" id="XP_047738955.1">
    <property type="nucleotide sequence ID" value="XM_047882999.1"/>
</dbReference>
<dbReference type="PROSITE" id="PS00028">
    <property type="entry name" value="ZINC_FINGER_C2H2_1"/>
    <property type="match status" value="1"/>
</dbReference>
<dbReference type="Gene3D" id="3.30.160.60">
    <property type="entry name" value="Classic Zinc Finger"/>
    <property type="match status" value="2"/>
</dbReference>
<reference evidence="5 6" key="1">
    <citation type="submission" date="2025-04" db="UniProtKB">
        <authorList>
            <consortium name="RefSeq"/>
        </authorList>
    </citation>
    <scope>IDENTIFICATION</scope>
    <source>
        <tissue evidence="5 6">Whole organism</tissue>
    </source>
</reference>
<feature type="domain" description="C2H2-type" evidence="3">
    <location>
        <begin position="244"/>
        <end position="268"/>
    </location>
</feature>
<dbReference type="SMART" id="SM00451">
    <property type="entry name" value="ZnF_U1"/>
    <property type="match status" value="2"/>
</dbReference>
<dbReference type="PANTHER" id="PTHR45762:SF3">
    <property type="entry name" value="ZINC-FINGER PROTEIN AT 72D, ISOFORM B"/>
    <property type="match status" value="1"/>
</dbReference>
<keyword evidence="4" id="KW-1185">Reference proteome</keyword>
<feature type="compositionally biased region" description="Basic residues" evidence="2">
    <location>
        <begin position="313"/>
        <end position="331"/>
    </location>
</feature>
<evidence type="ECO:0000256" key="1">
    <source>
        <dbReference type="PROSITE-ProRule" id="PRU00042"/>
    </source>
</evidence>
<dbReference type="GeneID" id="108665239"/>
<evidence type="ECO:0000259" key="3">
    <source>
        <dbReference type="PROSITE" id="PS50157"/>
    </source>
</evidence>
<proteinExistence type="predicted"/>
<dbReference type="GO" id="GO:0008270">
    <property type="term" value="F:zinc ion binding"/>
    <property type="evidence" value="ECO:0007669"/>
    <property type="project" value="UniProtKB-KW"/>
</dbReference>